<dbReference type="Proteomes" id="UP000198935">
    <property type="component" value="Unassembled WGS sequence"/>
</dbReference>
<proteinExistence type="predicted"/>
<evidence type="ECO:0000313" key="4">
    <source>
        <dbReference type="EMBL" id="SDZ02732.1"/>
    </source>
</evidence>
<dbReference type="AlphaFoldDB" id="A0A1H3PN99"/>
<accession>A0A1H3PN99</accession>
<dbReference type="SUPFAM" id="SSF46894">
    <property type="entry name" value="C-terminal effector domain of the bipartite response regulators"/>
    <property type="match status" value="1"/>
</dbReference>
<organism evidence="4 5">
    <name type="scientific">Evansella caseinilytica</name>
    <dbReference type="NCBI Taxonomy" id="1503961"/>
    <lineage>
        <taxon>Bacteria</taxon>
        <taxon>Bacillati</taxon>
        <taxon>Bacillota</taxon>
        <taxon>Bacilli</taxon>
        <taxon>Bacillales</taxon>
        <taxon>Bacillaceae</taxon>
        <taxon>Evansella</taxon>
    </lineage>
</organism>
<dbReference type="Pfam" id="PF09860">
    <property type="entry name" value="DUF2087"/>
    <property type="match status" value="1"/>
</dbReference>
<dbReference type="InterPro" id="IPR018656">
    <property type="entry name" value="DUF2087"/>
</dbReference>
<keyword evidence="1" id="KW-0805">Transcription regulation</keyword>
<dbReference type="GO" id="GO:0006355">
    <property type="term" value="P:regulation of DNA-templated transcription"/>
    <property type="evidence" value="ECO:0007669"/>
    <property type="project" value="InterPro"/>
</dbReference>
<keyword evidence="5" id="KW-1185">Reference proteome</keyword>
<evidence type="ECO:0000313" key="5">
    <source>
        <dbReference type="Proteomes" id="UP000198935"/>
    </source>
</evidence>
<dbReference type="InterPro" id="IPR036388">
    <property type="entry name" value="WH-like_DNA-bd_sf"/>
</dbReference>
<dbReference type="GO" id="GO:0003677">
    <property type="term" value="F:DNA binding"/>
    <property type="evidence" value="ECO:0007669"/>
    <property type="project" value="InterPro"/>
</dbReference>
<evidence type="ECO:0000256" key="1">
    <source>
        <dbReference type="ARBA" id="ARBA00023015"/>
    </source>
</evidence>
<keyword evidence="2" id="KW-0804">Transcription</keyword>
<reference evidence="5" key="1">
    <citation type="submission" date="2016-10" db="EMBL/GenBank/DDBJ databases">
        <authorList>
            <person name="Varghese N."/>
            <person name="Submissions S."/>
        </authorList>
    </citation>
    <scope>NUCLEOTIDE SEQUENCE [LARGE SCALE GENOMIC DNA]</scope>
    <source>
        <strain evidence="5">SP</strain>
    </source>
</reference>
<feature type="domain" description="DUF2087" evidence="3">
    <location>
        <begin position="178"/>
        <end position="245"/>
    </location>
</feature>
<dbReference type="EMBL" id="FNPI01000005">
    <property type="protein sequence ID" value="SDZ02732.1"/>
    <property type="molecule type" value="Genomic_DNA"/>
</dbReference>
<dbReference type="STRING" id="1503961.SAMN05421736_105134"/>
<evidence type="ECO:0000256" key="2">
    <source>
        <dbReference type="ARBA" id="ARBA00023163"/>
    </source>
</evidence>
<name>A0A1H3PN99_9BACI</name>
<dbReference type="Gene3D" id="1.10.10.10">
    <property type="entry name" value="Winged helix-like DNA-binding domain superfamily/Winged helix DNA-binding domain"/>
    <property type="match status" value="1"/>
</dbReference>
<dbReference type="InterPro" id="IPR016032">
    <property type="entry name" value="Sig_transdc_resp-reg_C-effctor"/>
</dbReference>
<sequence length="247" mass="29015">MAIEKASMEELKKGYTFQPNLQLYHCLFCTMTTEKGRIYGEAGAWFDAERYMKEHVYECHGSPFHALLELDKRLNGLSAVQKEILSALYEGKTDKQITAEQGAGSPATVRQHRFKLREKEKQAKFLLTIMELLNEKNEVEAFAPIHKGATMVDERWLITEVEEKKVLQTYVDASSRKVKQFPAKEKRKIILLKYIFAAFEKGKKYTEKEVNEMIKQFYDDYVTIRRYFIEYGFLDRNRDGSAYWVKE</sequence>
<gene>
    <name evidence="4" type="ORF">SAMN05421736_105134</name>
</gene>
<evidence type="ECO:0000259" key="3">
    <source>
        <dbReference type="Pfam" id="PF09860"/>
    </source>
</evidence>
<protein>
    <recommendedName>
        <fullName evidence="3">DUF2087 domain-containing protein</fullName>
    </recommendedName>
</protein>